<evidence type="ECO:0000256" key="1">
    <source>
        <dbReference type="ARBA" id="ARBA00009437"/>
    </source>
</evidence>
<keyword evidence="3" id="KW-0238">DNA-binding</keyword>
<protein>
    <submittedName>
        <fullName evidence="6">LysR family transcriptional regulator</fullName>
    </submittedName>
</protein>
<evidence type="ECO:0000313" key="7">
    <source>
        <dbReference type="Proteomes" id="UP001500604"/>
    </source>
</evidence>
<reference evidence="7" key="1">
    <citation type="journal article" date="2019" name="Int. J. Syst. Evol. Microbiol.">
        <title>The Global Catalogue of Microorganisms (GCM) 10K type strain sequencing project: providing services to taxonomists for standard genome sequencing and annotation.</title>
        <authorList>
            <consortium name="The Broad Institute Genomics Platform"/>
            <consortium name="The Broad Institute Genome Sequencing Center for Infectious Disease"/>
            <person name="Wu L."/>
            <person name="Ma J."/>
        </authorList>
    </citation>
    <scope>NUCLEOTIDE SEQUENCE [LARGE SCALE GENOMIC DNA]</scope>
    <source>
        <strain evidence="7">JCM 17805</strain>
    </source>
</reference>
<dbReference type="PROSITE" id="PS50931">
    <property type="entry name" value="HTH_LYSR"/>
    <property type="match status" value="1"/>
</dbReference>
<dbReference type="Pfam" id="PF03466">
    <property type="entry name" value="LysR_substrate"/>
    <property type="match status" value="1"/>
</dbReference>
<evidence type="ECO:0000256" key="3">
    <source>
        <dbReference type="ARBA" id="ARBA00023125"/>
    </source>
</evidence>
<evidence type="ECO:0000313" key="6">
    <source>
        <dbReference type="EMBL" id="GAA4649853.1"/>
    </source>
</evidence>
<dbReference type="InterPro" id="IPR036388">
    <property type="entry name" value="WH-like_DNA-bd_sf"/>
</dbReference>
<dbReference type="InterPro" id="IPR011991">
    <property type="entry name" value="ArsR-like_HTH"/>
</dbReference>
<keyword evidence="7" id="KW-1185">Reference proteome</keyword>
<feature type="domain" description="HTH lysR-type" evidence="5">
    <location>
        <begin position="8"/>
        <end position="65"/>
    </location>
</feature>
<dbReference type="InterPro" id="IPR037402">
    <property type="entry name" value="YidZ_PBP2"/>
</dbReference>
<comment type="caution">
    <text evidence="6">The sequence shown here is derived from an EMBL/GenBank/DDBJ whole genome shotgun (WGS) entry which is preliminary data.</text>
</comment>
<keyword evidence="2" id="KW-0805">Transcription regulation</keyword>
<dbReference type="InterPro" id="IPR036390">
    <property type="entry name" value="WH_DNA-bd_sf"/>
</dbReference>
<dbReference type="InterPro" id="IPR000847">
    <property type="entry name" value="LysR_HTH_N"/>
</dbReference>
<dbReference type="Proteomes" id="UP001500604">
    <property type="component" value="Unassembled WGS sequence"/>
</dbReference>
<gene>
    <name evidence="6" type="ORF">GCM10023116_21340</name>
</gene>
<sequence length="310" mass="35233">MTSLFHRFDLNLLRIFDLLMRERSVSRVARQLHLSQSTISHSLARLREGLGDPLFVSTRSGMLPTPRAQAMAQQIRDSMQLLEQSLEREPDFDPATSRRVFRIAAGSYFELIILPALLLRLAAVAPGVRLDVSEMSASDYEHELERQHVDLVIGFEQPVHLSDKLSSCPFLTEQLEILSACPLVNAEDELPLDILRERAFIYPSPWGHSQVIMDDWCRQRGIERNVGIRVPGFIAVPPLLQSGDWLVALPTAVSRYFAQYYGFHAHTLPDNPPWFRHMLAWHPVQAGDKGLQWLRAQLLLVADELALTVD</sequence>
<dbReference type="CDD" id="cd00090">
    <property type="entry name" value="HTH_ARSR"/>
    <property type="match status" value="1"/>
</dbReference>
<dbReference type="InterPro" id="IPR005119">
    <property type="entry name" value="LysR_subst-bd"/>
</dbReference>
<dbReference type="Pfam" id="PF00126">
    <property type="entry name" value="HTH_1"/>
    <property type="match status" value="1"/>
</dbReference>
<dbReference type="Gene3D" id="1.10.10.10">
    <property type="entry name" value="Winged helix-like DNA-binding domain superfamily/Winged helix DNA-binding domain"/>
    <property type="match status" value="1"/>
</dbReference>
<keyword evidence="4" id="KW-0804">Transcription</keyword>
<name>A0ABP8V340_9GAMM</name>
<dbReference type="SUPFAM" id="SSF46785">
    <property type="entry name" value="Winged helix' DNA-binding domain"/>
    <property type="match status" value="1"/>
</dbReference>
<accession>A0ABP8V340</accession>
<dbReference type="PANTHER" id="PTHR30118:SF15">
    <property type="entry name" value="TRANSCRIPTIONAL REGULATORY PROTEIN"/>
    <property type="match status" value="1"/>
</dbReference>
<dbReference type="RefSeq" id="WP_345195867.1">
    <property type="nucleotide sequence ID" value="NZ_BAABFL010000323.1"/>
</dbReference>
<proteinExistence type="inferred from homology"/>
<evidence type="ECO:0000256" key="4">
    <source>
        <dbReference type="ARBA" id="ARBA00023163"/>
    </source>
</evidence>
<evidence type="ECO:0000259" key="5">
    <source>
        <dbReference type="PROSITE" id="PS50931"/>
    </source>
</evidence>
<dbReference type="PANTHER" id="PTHR30118">
    <property type="entry name" value="HTH-TYPE TRANSCRIPTIONAL REGULATOR LEUO-RELATED"/>
    <property type="match status" value="1"/>
</dbReference>
<evidence type="ECO:0000256" key="2">
    <source>
        <dbReference type="ARBA" id="ARBA00023015"/>
    </source>
</evidence>
<dbReference type="CDD" id="cd08417">
    <property type="entry name" value="PBP2_Nitroaromatics_like"/>
    <property type="match status" value="1"/>
</dbReference>
<dbReference type="SUPFAM" id="SSF53850">
    <property type="entry name" value="Periplasmic binding protein-like II"/>
    <property type="match status" value="1"/>
</dbReference>
<dbReference type="PRINTS" id="PR00039">
    <property type="entry name" value="HTHLYSR"/>
</dbReference>
<organism evidence="6 7">
    <name type="scientific">Kistimonas scapharcae</name>
    <dbReference type="NCBI Taxonomy" id="1036133"/>
    <lineage>
        <taxon>Bacteria</taxon>
        <taxon>Pseudomonadati</taxon>
        <taxon>Pseudomonadota</taxon>
        <taxon>Gammaproteobacteria</taxon>
        <taxon>Oceanospirillales</taxon>
        <taxon>Endozoicomonadaceae</taxon>
        <taxon>Kistimonas</taxon>
    </lineage>
</organism>
<dbReference type="Gene3D" id="3.40.190.10">
    <property type="entry name" value="Periplasmic binding protein-like II"/>
    <property type="match status" value="2"/>
</dbReference>
<dbReference type="InterPro" id="IPR050389">
    <property type="entry name" value="LysR-type_TF"/>
</dbReference>
<comment type="similarity">
    <text evidence="1">Belongs to the LysR transcriptional regulatory family.</text>
</comment>
<dbReference type="EMBL" id="BAABFL010000323">
    <property type="protein sequence ID" value="GAA4649853.1"/>
    <property type="molecule type" value="Genomic_DNA"/>
</dbReference>